<dbReference type="SUPFAM" id="SSF47413">
    <property type="entry name" value="lambda repressor-like DNA-binding domains"/>
    <property type="match status" value="1"/>
</dbReference>
<organism evidence="6 7">
    <name type="scientific">Agromyces atrinae</name>
    <dbReference type="NCBI Taxonomy" id="592376"/>
    <lineage>
        <taxon>Bacteria</taxon>
        <taxon>Bacillati</taxon>
        <taxon>Actinomycetota</taxon>
        <taxon>Actinomycetes</taxon>
        <taxon>Micrococcales</taxon>
        <taxon>Microbacteriaceae</taxon>
        <taxon>Agromyces</taxon>
    </lineage>
</organism>
<dbReference type="EMBL" id="JACCBI010000001">
    <property type="protein sequence ID" value="NYD67438.1"/>
    <property type="molecule type" value="Genomic_DNA"/>
</dbReference>
<gene>
    <name evidence="5" type="ORF">BJ972_001957</name>
    <name evidence="6" type="ORF">ESP50_03955</name>
</gene>
<evidence type="ECO:0000256" key="3">
    <source>
        <dbReference type="ARBA" id="ARBA00023163"/>
    </source>
</evidence>
<dbReference type="GO" id="GO:0003700">
    <property type="term" value="F:DNA-binding transcription factor activity"/>
    <property type="evidence" value="ECO:0007669"/>
    <property type="project" value="TreeGrafter"/>
</dbReference>
<proteinExistence type="predicted"/>
<evidence type="ECO:0000313" key="7">
    <source>
        <dbReference type="Proteomes" id="UP000292686"/>
    </source>
</evidence>
<dbReference type="PROSITE" id="PS50932">
    <property type="entry name" value="HTH_LACI_2"/>
    <property type="match status" value="1"/>
</dbReference>
<keyword evidence="1" id="KW-0805">Transcription regulation</keyword>
<dbReference type="PANTHER" id="PTHR30146:SF153">
    <property type="entry name" value="LACTOSE OPERON REPRESSOR"/>
    <property type="match status" value="1"/>
</dbReference>
<dbReference type="InterPro" id="IPR000843">
    <property type="entry name" value="HTH_LacI"/>
</dbReference>
<evidence type="ECO:0000259" key="4">
    <source>
        <dbReference type="PROSITE" id="PS50932"/>
    </source>
</evidence>
<dbReference type="AlphaFoldDB" id="A0A4Q2MAA2"/>
<dbReference type="EMBL" id="SDPM01000001">
    <property type="protein sequence ID" value="RXZ88337.1"/>
    <property type="molecule type" value="Genomic_DNA"/>
</dbReference>
<dbReference type="InterPro" id="IPR010982">
    <property type="entry name" value="Lambda_DNA-bd_dom_sf"/>
</dbReference>
<dbReference type="Pfam" id="PF00532">
    <property type="entry name" value="Peripla_BP_1"/>
    <property type="match status" value="1"/>
</dbReference>
<name>A0A4Q2MAA2_9MICO</name>
<dbReference type="OrthoDB" id="3226810at2"/>
<keyword evidence="2" id="KW-0238">DNA-binding</keyword>
<evidence type="ECO:0000313" key="5">
    <source>
        <dbReference type="EMBL" id="NYD67438.1"/>
    </source>
</evidence>
<reference evidence="5 8" key="2">
    <citation type="submission" date="2020-07" db="EMBL/GenBank/DDBJ databases">
        <title>Sequencing the genomes of 1000 actinobacteria strains.</title>
        <authorList>
            <person name="Klenk H.-P."/>
        </authorList>
    </citation>
    <scope>NUCLEOTIDE SEQUENCE [LARGE SCALE GENOMIC DNA]</scope>
    <source>
        <strain evidence="5 8">DSM 23870</strain>
    </source>
</reference>
<dbReference type="Gene3D" id="3.40.50.2300">
    <property type="match status" value="2"/>
</dbReference>
<dbReference type="PROSITE" id="PS00356">
    <property type="entry name" value="HTH_LACI_1"/>
    <property type="match status" value="1"/>
</dbReference>
<dbReference type="CDD" id="cd01392">
    <property type="entry name" value="HTH_LacI"/>
    <property type="match status" value="1"/>
</dbReference>
<dbReference type="InterPro" id="IPR001761">
    <property type="entry name" value="Peripla_BP/Lac1_sug-bd_dom"/>
</dbReference>
<comment type="caution">
    <text evidence="6">The sequence shown here is derived from an EMBL/GenBank/DDBJ whole genome shotgun (WGS) entry which is preliminary data.</text>
</comment>
<dbReference type="RefSeq" id="WP_129172602.1">
    <property type="nucleotide sequence ID" value="NZ_JACCBI010000001.1"/>
</dbReference>
<dbReference type="SUPFAM" id="SSF53822">
    <property type="entry name" value="Periplasmic binding protein-like I"/>
    <property type="match status" value="1"/>
</dbReference>
<accession>A0A4Q2MAA2</accession>
<dbReference type="SMART" id="SM00354">
    <property type="entry name" value="HTH_LACI"/>
    <property type="match status" value="1"/>
</dbReference>
<evidence type="ECO:0000313" key="8">
    <source>
        <dbReference type="Proteomes" id="UP000581087"/>
    </source>
</evidence>
<protein>
    <submittedName>
        <fullName evidence="6">LacI family transcriptional regulator</fullName>
    </submittedName>
</protein>
<dbReference type="CDD" id="cd06267">
    <property type="entry name" value="PBP1_LacI_sugar_binding-like"/>
    <property type="match status" value="1"/>
</dbReference>
<dbReference type="PANTHER" id="PTHR30146">
    <property type="entry name" value="LACI-RELATED TRANSCRIPTIONAL REPRESSOR"/>
    <property type="match status" value="1"/>
</dbReference>
<reference evidence="6 7" key="1">
    <citation type="submission" date="2019-01" db="EMBL/GenBank/DDBJ databases">
        <title>Agromyces.</title>
        <authorList>
            <person name="Li J."/>
        </authorList>
    </citation>
    <scope>NUCLEOTIDE SEQUENCE [LARGE SCALE GENOMIC DNA]</scope>
    <source>
        <strain evidence="6 7">DSM 23870</strain>
    </source>
</reference>
<dbReference type="Gene3D" id="1.10.260.40">
    <property type="entry name" value="lambda repressor-like DNA-binding domains"/>
    <property type="match status" value="1"/>
</dbReference>
<evidence type="ECO:0000256" key="1">
    <source>
        <dbReference type="ARBA" id="ARBA00023015"/>
    </source>
</evidence>
<keyword evidence="3" id="KW-0804">Transcription</keyword>
<keyword evidence="7" id="KW-1185">Reference proteome</keyword>
<dbReference type="Proteomes" id="UP000292686">
    <property type="component" value="Unassembled WGS sequence"/>
</dbReference>
<feature type="domain" description="HTH lacI-type" evidence="4">
    <location>
        <begin position="10"/>
        <end position="68"/>
    </location>
</feature>
<dbReference type="Pfam" id="PF00356">
    <property type="entry name" value="LacI"/>
    <property type="match status" value="1"/>
</dbReference>
<sequence>MAEGRKPKPPTLTDVAKLAGVSIPTASRALNGGVRGSNSGSEELRERVRDAARQLGYSVSPAAQAVKGGRARTLALVVSDIDDFGSATMIAGVMHAAESRGISVAVRATGDDAEREQGLLRALRGERHRGVIFATSRTTDAARERAMDESLRDLHDQGARVVVIGDSDLPYPRVVVDNEDAAFALARGLVAAGHRSFSVVAGPDDQITSRDRVAGFLRGLAADGIAADSVRVVHADFSRDGGYESVARLGETPEAVDVIAAMSDAMAVGVIAGLRDRGVAADAMPEVSGFDHVPMLGDVLPFFSTVEVPLEKFGEAALSLIFDAAAPAATDDPPAVRLRARPIVRGVALDLDLD</sequence>
<dbReference type="InterPro" id="IPR028082">
    <property type="entry name" value="Peripla_BP_I"/>
</dbReference>
<dbReference type="GO" id="GO:0000976">
    <property type="term" value="F:transcription cis-regulatory region binding"/>
    <property type="evidence" value="ECO:0007669"/>
    <property type="project" value="TreeGrafter"/>
</dbReference>
<evidence type="ECO:0000256" key="2">
    <source>
        <dbReference type="ARBA" id="ARBA00023125"/>
    </source>
</evidence>
<dbReference type="Proteomes" id="UP000581087">
    <property type="component" value="Unassembled WGS sequence"/>
</dbReference>
<evidence type="ECO:0000313" key="6">
    <source>
        <dbReference type="EMBL" id="RXZ88337.1"/>
    </source>
</evidence>